<dbReference type="GO" id="GO:0008408">
    <property type="term" value="F:3'-5' exonuclease activity"/>
    <property type="evidence" value="ECO:0007669"/>
    <property type="project" value="InterPro"/>
</dbReference>
<name>B8CSS4_SHEPW</name>
<keyword evidence="2" id="KW-0479">Metal-binding</keyword>
<dbReference type="AlphaFoldDB" id="B8CSS4"/>
<dbReference type="HOGENOM" id="CLU_936565_0_0_6"/>
<accession>B8CSS4</accession>
<keyword evidence="1" id="KW-0540">Nuclease</keyword>
<dbReference type="SMART" id="SM00474">
    <property type="entry name" value="35EXOc"/>
    <property type="match status" value="1"/>
</dbReference>
<dbReference type="GO" id="GO:0046872">
    <property type="term" value="F:metal ion binding"/>
    <property type="evidence" value="ECO:0007669"/>
    <property type="project" value="UniProtKB-KW"/>
</dbReference>
<dbReference type="CDD" id="cd06141">
    <property type="entry name" value="WRN_exo"/>
    <property type="match status" value="1"/>
</dbReference>
<evidence type="ECO:0000256" key="4">
    <source>
        <dbReference type="ARBA" id="ARBA00022839"/>
    </source>
</evidence>
<dbReference type="STRING" id="225849.swp_4030"/>
<dbReference type="Pfam" id="PF01612">
    <property type="entry name" value="DNA_pol_A_exo1"/>
    <property type="match status" value="1"/>
</dbReference>
<reference evidence="9 10" key="1">
    <citation type="journal article" date="2008" name="PLoS ONE">
        <title>Environmental adaptation: genomic analysis of the piezotolerant and psychrotolerant deep-sea iron reducing bacterium Shewanella piezotolerans WP3.</title>
        <authorList>
            <person name="Wang F."/>
            <person name="Wang J."/>
            <person name="Jian H."/>
            <person name="Zhang B."/>
            <person name="Li S."/>
            <person name="Wang F."/>
            <person name="Zeng X."/>
            <person name="Gao L."/>
            <person name="Bartlett D.H."/>
            <person name="Yu J."/>
            <person name="Hu S."/>
            <person name="Xiao X."/>
        </authorList>
    </citation>
    <scope>NUCLEOTIDE SEQUENCE [LARGE SCALE GENOMIC DNA]</scope>
    <source>
        <strain evidence="10">WP3 / JCM 13877</strain>
    </source>
</reference>
<evidence type="ECO:0000259" key="8">
    <source>
        <dbReference type="SMART" id="SM00474"/>
    </source>
</evidence>
<dbReference type="InterPro" id="IPR036397">
    <property type="entry name" value="RNaseH_sf"/>
</dbReference>
<evidence type="ECO:0000256" key="1">
    <source>
        <dbReference type="ARBA" id="ARBA00022722"/>
    </source>
</evidence>
<proteinExistence type="predicted"/>
<keyword evidence="3" id="KW-0378">Hydrolase</keyword>
<dbReference type="RefSeq" id="WP_020914041.1">
    <property type="nucleotide sequence ID" value="NC_011566.1"/>
</dbReference>
<evidence type="ECO:0000256" key="6">
    <source>
        <dbReference type="ARBA" id="ARBA00040531"/>
    </source>
</evidence>
<dbReference type="KEGG" id="swp:swp_4030"/>
<dbReference type="GO" id="GO:0003676">
    <property type="term" value="F:nucleic acid binding"/>
    <property type="evidence" value="ECO:0007669"/>
    <property type="project" value="InterPro"/>
</dbReference>
<dbReference type="Gene3D" id="3.30.420.10">
    <property type="entry name" value="Ribonuclease H-like superfamily/Ribonuclease H"/>
    <property type="match status" value="1"/>
</dbReference>
<dbReference type="GO" id="GO:0006139">
    <property type="term" value="P:nucleobase-containing compound metabolic process"/>
    <property type="evidence" value="ECO:0007669"/>
    <property type="project" value="InterPro"/>
</dbReference>
<keyword evidence="5" id="KW-0460">Magnesium</keyword>
<dbReference type="Proteomes" id="UP000000753">
    <property type="component" value="Chromosome"/>
</dbReference>
<dbReference type="SUPFAM" id="SSF53098">
    <property type="entry name" value="Ribonuclease H-like"/>
    <property type="match status" value="1"/>
</dbReference>
<protein>
    <recommendedName>
        <fullName evidence="6">3'-5' exonuclease</fullName>
    </recommendedName>
    <alternativeName>
        <fullName evidence="7">Werner Syndrome-like exonuclease</fullName>
    </alternativeName>
</protein>
<dbReference type="InterPro" id="IPR051132">
    <property type="entry name" value="3-5_Exonuclease_domain"/>
</dbReference>
<evidence type="ECO:0000313" key="10">
    <source>
        <dbReference type="Proteomes" id="UP000000753"/>
    </source>
</evidence>
<evidence type="ECO:0000256" key="7">
    <source>
        <dbReference type="ARBA" id="ARBA00042761"/>
    </source>
</evidence>
<dbReference type="PANTHER" id="PTHR13620:SF109">
    <property type="entry name" value="3'-5' EXONUCLEASE"/>
    <property type="match status" value="1"/>
</dbReference>
<dbReference type="OrthoDB" id="9793333at2"/>
<gene>
    <name evidence="9" type="ordered locus">swp_4030</name>
</gene>
<sequence length="294" mass="32828">MSLYKFALAADKSVQIRRALGAETEAYFAAMEAAEQAFFGSITNERNQQKFDWLLLRTHLISRMSDKEVAALADYRVDKVQNIAEHLDGNERQISIVTSDTLAAAITDINAQQWIGFDTETAATFEKGRRNSNPVSLIQIATASHCYLFRMVGRNVSIFKAALAEVLSEQSNILKLGIGLRSDVNAMKRDFNIVLSPMLDLNWLMNQLGAAKQMGTVQIAASVLSLKLPKSKRVTLSNWALPLDMPLSNEQVLYAATDALVALDIYHGLFAQLEPYKVLWPNTIKQRFLGEEKE</sequence>
<dbReference type="PANTHER" id="PTHR13620">
    <property type="entry name" value="3-5 EXONUCLEASE"/>
    <property type="match status" value="1"/>
</dbReference>
<evidence type="ECO:0000256" key="5">
    <source>
        <dbReference type="ARBA" id="ARBA00022842"/>
    </source>
</evidence>
<dbReference type="InterPro" id="IPR002562">
    <property type="entry name" value="3'-5'_exonuclease_dom"/>
</dbReference>
<evidence type="ECO:0000313" key="9">
    <source>
        <dbReference type="EMBL" id="ACJ30700.1"/>
    </source>
</evidence>
<dbReference type="eggNOG" id="COG0349">
    <property type="taxonomic scope" value="Bacteria"/>
</dbReference>
<evidence type="ECO:0000256" key="2">
    <source>
        <dbReference type="ARBA" id="ARBA00022723"/>
    </source>
</evidence>
<keyword evidence="4 9" id="KW-0269">Exonuclease</keyword>
<organism evidence="9 10">
    <name type="scientific">Shewanella piezotolerans (strain WP3 / JCM 13877)</name>
    <dbReference type="NCBI Taxonomy" id="225849"/>
    <lineage>
        <taxon>Bacteria</taxon>
        <taxon>Pseudomonadati</taxon>
        <taxon>Pseudomonadota</taxon>
        <taxon>Gammaproteobacteria</taxon>
        <taxon>Alteromonadales</taxon>
        <taxon>Shewanellaceae</taxon>
        <taxon>Shewanella</taxon>
    </lineage>
</organism>
<dbReference type="EMBL" id="CP000472">
    <property type="protein sequence ID" value="ACJ30700.1"/>
    <property type="molecule type" value="Genomic_DNA"/>
</dbReference>
<dbReference type="InterPro" id="IPR012337">
    <property type="entry name" value="RNaseH-like_sf"/>
</dbReference>
<evidence type="ECO:0000256" key="3">
    <source>
        <dbReference type="ARBA" id="ARBA00022801"/>
    </source>
</evidence>
<feature type="domain" description="3'-5' exonuclease" evidence="8">
    <location>
        <begin position="93"/>
        <end position="274"/>
    </location>
</feature>
<keyword evidence="10" id="KW-1185">Reference proteome</keyword>